<proteinExistence type="predicted"/>
<sequence length="630" mass="71451">MDLSYQQPQPYQLYEHPQWPEDFKPALTENEQDHLHEDRPTASVTPADIDPSSHSRRPSMLKVEDEYSTHEHMWHDRRHEPQVSMRHYSQPTIPVSHTHGQHQPYMRIDPNFAASYAQPQQWSLPQSGTSTPTPTYGSVDSYGHPVQYAGHHGFNFNQDPLSAVSMSPQSSQGGWASAASTDSAEQQVAMLQSPMYRPVSPQLVLRPDGIRKKNARFEIPKERNLQTIDALIQASTDENEKKELKQQKRLLRNRQAALDSRQRKKSHTEKLEQEKKVSEKRMIDLEEGYTAMQETLQMEREQWMQQRQHYEIQAKQLMHDRDEAIRAKTVEAADYRRQVNALKDYIREHHLDRSHRMGGYAPASEMNTMASEFSEFNFDDEWENEFSLIGTDDLRMEELDSIQRQATPKPPPPSATTNNSKPDANFSWNAFYMCLLFGAVVISAGEQLSKLAPKSSQISSLPKITDEYRADAENVLKAVMDTNLSSAHAIIPSRSGAPSAPRTTISGSELSHMAAATKQQSGLDRLSSTLTAPSRHQQLQQAFSMTPASYNHIIDPLSGFDDDADADLSDSPKPTRLEQAIAALQAQKAEDEKATGLRSKADERSVLLDHVPEEVIRDFQEFVRQSKALE</sequence>
<accession>A0ACC3A6L9</accession>
<dbReference type="EMBL" id="JAPDRQ010000082">
    <property type="protein sequence ID" value="KAJ9656166.1"/>
    <property type="molecule type" value="Genomic_DNA"/>
</dbReference>
<dbReference type="Proteomes" id="UP001172386">
    <property type="component" value="Unassembled WGS sequence"/>
</dbReference>
<organism evidence="1 2">
    <name type="scientific">Neophaeococcomyces mojaviensis</name>
    <dbReference type="NCBI Taxonomy" id="3383035"/>
    <lineage>
        <taxon>Eukaryota</taxon>
        <taxon>Fungi</taxon>
        <taxon>Dikarya</taxon>
        <taxon>Ascomycota</taxon>
        <taxon>Pezizomycotina</taxon>
        <taxon>Eurotiomycetes</taxon>
        <taxon>Chaetothyriomycetidae</taxon>
        <taxon>Chaetothyriales</taxon>
        <taxon>Chaetothyriales incertae sedis</taxon>
        <taxon>Neophaeococcomyces</taxon>
    </lineage>
</organism>
<evidence type="ECO:0000313" key="1">
    <source>
        <dbReference type="EMBL" id="KAJ9656166.1"/>
    </source>
</evidence>
<keyword evidence="2" id="KW-1185">Reference proteome</keyword>
<protein>
    <submittedName>
        <fullName evidence="1">Uncharacterized protein</fullName>
    </submittedName>
</protein>
<comment type="caution">
    <text evidence="1">The sequence shown here is derived from an EMBL/GenBank/DDBJ whole genome shotgun (WGS) entry which is preliminary data.</text>
</comment>
<evidence type="ECO:0000313" key="2">
    <source>
        <dbReference type="Proteomes" id="UP001172386"/>
    </source>
</evidence>
<name>A0ACC3A6L9_9EURO</name>
<gene>
    <name evidence="1" type="ORF">H2198_005128</name>
</gene>
<reference evidence="1" key="1">
    <citation type="submission" date="2022-10" db="EMBL/GenBank/DDBJ databases">
        <title>Culturing micro-colonial fungi from biological soil crusts in the Mojave desert and describing Neophaeococcomyces mojavensis, and introducing the new genera and species Taxawa tesnikishii.</title>
        <authorList>
            <person name="Kurbessoian T."/>
            <person name="Stajich J.E."/>
        </authorList>
    </citation>
    <scope>NUCLEOTIDE SEQUENCE</scope>
    <source>
        <strain evidence="1">JES_112</strain>
    </source>
</reference>